<dbReference type="InterPro" id="IPR000555">
    <property type="entry name" value="JAMM/MPN+_dom"/>
</dbReference>
<evidence type="ECO:0000256" key="4">
    <source>
        <dbReference type="ARBA" id="ARBA00022833"/>
    </source>
</evidence>
<reference evidence="10" key="1">
    <citation type="submission" date="2020-05" db="EMBL/GenBank/DDBJ databases">
        <authorList>
            <person name="Chiriac C."/>
            <person name="Salcher M."/>
            <person name="Ghai R."/>
            <person name="Kavagutti S V."/>
        </authorList>
    </citation>
    <scope>NUCLEOTIDE SEQUENCE</scope>
</reference>
<dbReference type="Pfam" id="PF14464">
    <property type="entry name" value="Prok-JAB"/>
    <property type="match status" value="1"/>
</dbReference>
<name>A0A6J6YDJ9_9ZZZZ</name>
<dbReference type="AlphaFoldDB" id="A0A6J6YDJ9"/>
<dbReference type="CDD" id="cd08070">
    <property type="entry name" value="MPN_like"/>
    <property type="match status" value="1"/>
</dbReference>
<dbReference type="InterPro" id="IPR028090">
    <property type="entry name" value="JAB_dom_prok"/>
</dbReference>
<evidence type="ECO:0000313" key="7">
    <source>
        <dbReference type="EMBL" id="CAB4342146.1"/>
    </source>
</evidence>
<dbReference type="PANTHER" id="PTHR34858:SF1">
    <property type="entry name" value="CYSO-CYSTEINE PEPTIDASE"/>
    <property type="match status" value="1"/>
</dbReference>
<organism evidence="10">
    <name type="scientific">freshwater metagenome</name>
    <dbReference type="NCBI Taxonomy" id="449393"/>
    <lineage>
        <taxon>unclassified sequences</taxon>
        <taxon>metagenomes</taxon>
        <taxon>ecological metagenomes</taxon>
    </lineage>
</organism>
<dbReference type="EMBL" id="CAEZTY010000032">
    <property type="protein sequence ID" value="CAB4586050.1"/>
    <property type="molecule type" value="Genomic_DNA"/>
</dbReference>
<keyword evidence="5" id="KW-0482">Metalloprotease</keyword>
<sequence>MLQISSALLNDLLAHLVDGLPDEACGLLGGKPSSGSDLCVVDAWYPSANNAASSRVYTIDPKVHLRADRDAEDRGSELIGVVHSHTHSEPYPSPTDVAQAPDPAWHYVIVSFRLGQPMVRSYRIIEGEIAEEAVVVADR</sequence>
<evidence type="ECO:0000256" key="2">
    <source>
        <dbReference type="ARBA" id="ARBA00022723"/>
    </source>
</evidence>
<gene>
    <name evidence="8" type="ORF">UFOPK1762_01005</name>
    <name evidence="9" type="ORF">UFOPK2969_01672</name>
    <name evidence="10" type="ORF">UFOPK3010_00924</name>
    <name evidence="7" type="ORF">UFOPK3331_01089</name>
</gene>
<evidence type="ECO:0000256" key="5">
    <source>
        <dbReference type="ARBA" id="ARBA00023049"/>
    </source>
</evidence>
<dbReference type="EMBL" id="CAFAAM010000115">
    <property type="protein sequence ID" value="CAB4807099.1"/>
    <property type="molecule type" value="Genomic_DNA"/>
</dbReference>
<evidence type="ECO:0000259" key="6">
    <source>
        <dbReference type="PROSITE" id="PS50249"/>
    </source>
</evidence>
<dbReference type="GO" id="GO:0008235">
    <property type="term" value="F:metalloexopeptidase activity"/>
    <property type="evidence" value="ECO:0007669"/>
    <property type="project" value="TreeGrafter"/>
</dbReference>
<evidence type="ECO:0000313" key="10">
    <source>
        <dbReference type="EMBL" id="CAB4807099.1"/>
    </source>
</evidence>
<dbReference type="SMART" id="SM00232">
    <property type="entry name" value="JAB_MPN"/>
    <property type="match status" value="1"/>
</dbReference>
<proteinExistence type="predicted"/>
<dbReference type="InterPro" id="IPR037518">
    <property type="entry name" value="MPN"/>
</dbReference>
<dbReference type="EMBL" id="CAESAL010000034">
    <property type="protein sequence ID" value="CAB4342146.1"/>
    <property type="molecule type" value="Genomic_DNA"/>
</dbReference>
<keyword evidence="4" id="KW-0862">Zinc</keyword>
<evidence type="ECO:0000256" key="3">
    <source>
        <dbReference type="ARBA" id="ARBA00022801"/>
    </source>
</evidence>
<feature type="domain" description="MPN" evidence="6">
    <location>
        <begin position="2"/>
        <end position="139"/>
    </location>
</feature>
<dbReference type="EMBL" id="CAFAAD010000178">
    <property type="protein sequence ID" value="CAB4804800.1"/>
    <property type="molecule type" value="Genomic_DNA"/>
</dbReference>
<dbReference type="Gene3D" id="3.40.140.10">
    <property type="entry name" value="Cytidine Deaminase, domain 2"/>
    <property type="match status" value="1"/>
</dbReference>
<protein>
    <submittedName>
        <fullName evidence="10">Unannotated protein</fullName>
    </submittedName>
</protein>
<keyword evidence="2" id="KW-0479">Metal-binding</keyword>
<accession>A0A6J6YDJ9</accession>
<evidence type="ECO:0000313" key="9">
    <source>
        <dbReference type="EMBL" id="CAB4804800.1"/>
    </source>
</evidence>
<dbReference type="SUPFAM" id="SSF102712">
    <property type="entry name" value="JAB1/MPN domain"/>
    <property type="match status" value="1"/>
</dbReference>
<dbReference type="GO" id="GO:0006508">
    <property type="term" value="P:proteolysis"/>
    <property type="evidence" value="ECO:0007669"/>
    <property type="project" value="UniProtKB-KW"/>
</dbReference>
<evidence type="ECO:0000256" key="1">
    <source>
        <dbReference type="ARBA" id="ARBA00022670"/>
    </source>
</evidence>
<evidence type="ECO:0000313" key="8">
    <source>
        <dbReference type="EMBL" id="CAB4586050.1"/>
    </source>
</evidence>
<dbReference type="PROSITE" id="PS50249">
    <property type="entry name" value="MPN"/>
    <property type="match status" value="1"/>
</dbReference>
<dbReference type="GO" id="GO:0008270">
    <property type="term" value="F:zinc ion binding"/>
    <property type="evidence" value="ECO:0007669"/>
    <property type="project" value="TreeGrafter"/>
</dbReference>
<keyword evidence="1" id="KW-0645">Protease</keyword>
<dbReference type="InterPro" id="IPR051929">
    <property type="entry name" value="VirAsm_ModProt"/>
</dbReference>
<keyword evidence="3" id="KW-0378">Hydrolase</keyword>
<dbReference type="PANTHER" id="PTHR34858">
    <property type="entry name" value="CYSO-CYSTEINE PEPTIDASE"/>
    <property type="match status" value="1"/>
</dbReference>